<feature type="region of interest" description="Disordered" evidence="3">
    <location>
        <begin position="664"/>
        <end position="711"/>
    </location>
</feature>
<dbReference type="AlphaFoldDB" id="A0A4V3SD20"/>
<name>A0A4V3SD20_OPIFE</name>
<feature type="region of interest" description="Disordered" evidence="3">
    <location>
        <begin position="407"/>
        <end position="572"/>
    </location>
</feature>
<evidence type="ECO:0000256" key="2">
    <source>
        <dbReference type="PROSITE-ProRule" id="PRU00191"/>
    </source>
</evidence>
<dbReference type="InterPro" id="IPR006020">
    <property type="entry name" value="PTB/PI_dom"/>
</dbReference>
<evidence type="ECO:0000259" key="4">
    <source>
        <dbReference type="PROSITE" id="PS01179"/>
    </source>
</evidence>
<dbReference type="CDD" id="cd13157">
    <property type="entry name" value="PTB_tensin-related"/>
    <property type="match status" value="1"/>
</dbReference>
<feature type="domain" description="PID" evidence="4">
    <location>
        <begin position="14"/>
        <end position="132"/>
    </location>
</feature>
<reference evidence="6 7" key="1">
    <citation type="journal article" date="2019" name="BMC Genomics">
        <title>New insights from Opisthorchis felineus genome: update on genomics of the epidemiologically important liver flukes.</title>
        <authorList>
            <person name="Ershov N.I."/>
            <person name="Mordvinov V.A."/>
            <person name="Prokhortchouk E.B."/>
            <person name="Pakharukova M.Y."/>
            <person name="Gunbin K.V."/>
            <person name="Ustyantsev K."/>
            <person name="Genaev M.A."/>
            <person name="Blinov A.G."/>
            <person name="Mazur A."/>
            <person name="Boulygina E."/>
            <person name="Tsygankova S."/>
            <person name="Khrameeva E."/>
            <person name="Chekanov N."/>
            <person name="Fan G."/>
            <person name="Xiao A."/>
            <person name="Zhang H."/>
            <person name="Xu X."/>
            <person name="Yang H."/>
            <person name="Solovyev V."/>
            <person name="Lee S.M."/>
            <person name="Liu X."/>
            <person name="Afonnikov D.A."/>
            <person name="Skryabin K.G."/>
        </authorList>
    </citation>
    <scope>NUCLEOTIDE SEQUENCE [LARGE SCALE GENOMIC DNA]</scope>
    <source>
        <strain evidence="6">AK-0245</strain>
        <tissue evidence="6">Whole organism</tissue>
    </source>
</reference>
<dbReference type="OrthoDB" id="10013007at2759"/>
<feature type="compositionally biased region" description="Polar residues" evidence="3">
    <location>
        <begin position="612"/>
        <end position="633"/>
    </location>
</feature>
<sequence length="1012" mass="110501">MNHTENLDTVYRYALYIGSFPVEGTEHHGRTAKVHKELEALRTFTRSKNVLLCVSVSGIKVCSVDRKIVYMAHALRRISYATCDASYKQVVFLAREPMGEATLQYCHVFITGTCSLAEELNRIIGDAFQLAFIKQRMAKIAAQGDSNADTTGPIPRLSDWHESWPSSTGTLNPNTNNNALIGILELPPPPSYPPPPASDTGVPLNPDFPKDLENIGSNGLGLSSKKVQPMEDRFVHNNFDAQAYHPDRNIPEEHNSADELEPQLNTISNMNSPAFGGFRRRHFLRMSEGGKRFSGISDAQIVGGSTRQPKRRQDRGLASLFSSSRHSSFFPNTGSSKEPNVPDLLELLSAQNSPPKPHIFLDLRTFAGGSPVVALKERLDAQAVADAKACAFAEAAAVLAAAKEATGSPNNAESLSGGPPRTDIQSGSPGSYPVTSTSPCSTNSTHSEPSRIVVDSNGSVESPPTPPIRIHSLRRISTHRGTSCSQDQAPSSTEEAPLVGNCSSNDTDTRTTVAPFSSHCDKQPRKLSAHTQVVRIDDGHAKLKQRSSGNEANELRAAGRPQPSRRQSSPWNSTICAMDDVDTQNWIPQSHNRRTRHGNQQLRINDKRGSRSQDTTAKQSSQHHCSNGTSGSPRSPLHVVTVADSLLTRVAPVTSHGGCLPNDASIHSGYPQSQPAPHNVMSTSTFSTETPTPTATPTPTPTQNHQSATEHVSTPYAPVVVTGDDVEFLKHAPWYQAMVPREIAFELLAREEAGSFLVRNSVSHPDCCALSVRVPFQENPSGITHYLIQRTLNGVKLKGLDKEWPSLRALITHLTVIPEMLPCPLRLPAHNFNPVFTNADEHLNISRVDRNACPTNSQYLPDRQMARRDQRGPTTEPFQSAASLPSRPVPPSCASRFYLSTSSSSATPVQNNQLPRQSSEINGHNAPYTNTGSRNVSADGLRERKFSLPGYQAIHRMAHVDADGRDLQQGSFVISRLGVQEEEEDEDYQRLSDFSSILADLELTTDREIPSC</sequence>
<evidence type="ECO:0000313" key="7">
    <source>
        <dbReference type="Proteomes" id="UP000308267"/>
    </source>
</evidence>
<dbReference type="SUPFAM" id="SSF50729">
    <property type="entry name" value="PH domain-like"/>
    <property type="match status" value="1"/>
</dbReference>
<evidence type="ECO:0000313" key="6">
    <source>
        <dbReference type="EMBL" id="TGZ59044.1"/>
    </source>
</evidence>
<dbReference type="Proteomes" id="UP000308267">
    <property type="component" value="Unassembled WGS sequence"/>
</dbReference>
<dbReference type="PROSITE" id="PS50001">
    <property type="entry name" value="SH2"/>
    <property type="match status" value="1"/>
</dbReference>
<feature type="region of interest" description="Disordered" evidence="3">
    <location>
        <begin position="852"/>
        <end position="890"/>
    </location>
</feature>
<proteinExistence type="predicted"/>
<dbReference type="Pfam" id="PF00640">
    <property type="entry name" value="PID"/>
    <property type="match status" value="1"/>
</dbReference>
<dbReference type="Pfam" id="PF00017">
    <property type="entry name" value="SH2"/>
    <property type="match status" value="1"/>
</dbReference>
<evidence type="ECO:0000256" key="3">
    <source>
        <dbReference type="SAM" id="MobiDB-lite"/>
    </source>
</evidence>
<organism evidence="6 7">
    <name type="scientific">Opisthorchis felineus</name>
    <dbReference type="NCBI Taxonomy" id="147828"/>
    <lineage>
        <taxon>Eukaryota</taxon>
        <taxon>Metazoa</taxon>
        <taxon>Spiralia</taxon>
        <taxon>Lophotrochozoa</taxon>
        <taxon>Platyhelminthes</taxon>
        <taxon>Trematoda</taxon>
        <taxon>Digenea</taxon>
        <taxon>Opisthorchiida</taxon>
        <taxon>Opisthorchiata</taxon>
        <taxon>Opisthorchiidae</taxon>
        <taxon>Opisthorchis</taxon>
    </lineage>
</organism>
<gene>
    <name evidence="6" type="ORF">CRM22_009295</name>
</gene>
<comment type="caution">
    <text evidence="6">The sequence shown here is derived from an EMBL/GenBank/DDBJ whole genome shotgun (WGS) entry which is preliminary data.</text>
</comment>
<accession>A0A4V3SD20</accession>
<dbReference type="Gene3D" id="3.30.505.10">
    <property type="entry name" value="SH2 domain"/>
    <property type="match status" value="1"/>
</dbReference>
<feature type="compositionally biased region" description="Polar residues" evidence="3">
    <location>
        <begin position="164"/>
        <end position="179"/>
    </location>
</feature>
<feature type="compositionally biased region" description="Polar residues" evidence="3">
    <location>
        <begin position="479"/>
        <end position="494"/>
    </location>
</feature>
<dbReference type="PANTHER" id="PTHR15832">
    <property type="entry name" value="SHC (SRC HOMOLOGY DOMAIN C-TERMINAL) ADAPTOR HOMOLOG"/>
    <property type="match status" value="1"/>
</dbReference>
<dbReference type="SMART" id="SM00462">
    <property type="entry name" value="PTB"/>
    <property type="match status" value="1"/>
</dbReference>
<feature type="region of interest" description="Disordered" evidence="3">
    <location>
        <begin position="902"/>
        <end position="933"/>
    </location>
</feature>
<dbReference type="SUPFAM" id="SSF55550">
    <property type="entry name" value="SH2 domain"/>
    <property type="match status" value="1"/>
</dbReference>
<dbReference type="EMBL" id="SJOL01009019">
    <property type="protein sequence ID" value="TGZ59044.1"/>
    <property type="molecule type" value="Genomic_DNA"/>
</dbReference>
<feature type="region of interest" description="Disordered" evidence="3">
    <location>
        <begin position="588"/>
        <end position="636"/>
    </location>
</feature>
<dbReference type="Gene3D" id="2.30.29.30">
    <property type="entry name" value="Pleckstrin-homology domain (PH domain)/Phosphotyrosine-binding domain (PTB)"/>
    <property type="match status" value="1"/>
</dbReference>
<dbReference type="SMART" id="SM00252">
    <property type="entry name" value="SH2"/>
    <property type="match status" value="1"/>
</dbReference>
<dbReference type="PANTHER" id="PTHR15832:SF2">
    <property type="entry name" value="SH2 DOMAIN-CONTAINING PROTEIN"/>
    <property type="match status" value="1"/>
</dbReference>
<dbReference type="InterPro" id="IPR036860">
    <property type="entry name" value="SH2_dom_sf"/>
</dbReference>
<evidence type="ECO:0000256" key="1">
    <source>
        <dbReference type="ARBA" id="ARBA00022999"/>
    </source>
</evidence>
<protein>
    <recommendedName>
        <fullName evidence="8">SH2 domain-containing protein</fullName>
    </recommendedName>
</protein>
<feature type="compositionally biased region" description="Polar residues" evidence="3">
    <location>
        <begin position="872"/>
        <end position="883"/>
    </location>
</feature>
<keyword evidence="7" id="KW-1185">Reference proteome</keyword>
<feature type="region of interest" description="Disordered" evidence="3">
    <location>
        <begin position="144"/>
        <end position="200"/>
    </location>
</feature>
<feature type="compositionally biased region" description="Low complexity" evidence="3">
    <location>
        <begin position="682"/>
        <end position="693"/>
    </location>
</feature>
<feature type="compositionally biased region" description="Polar residues" evidence="3">
    <location>
        <begin position="501"/>
        <end position="515"/>
    </location>
</feature>
<dbReference type="InterPro" id="IPR000980">
    <property type="entry name" value="SH2"/>
</dbReference>
<keyword evidence="1 2" id="KW-0727">SH2 domain</keyword>
<evidence type="ECO:0000259" key="5">
    <source>
        <dbReference type="PROSITE" id="PS50001"/>
    </source>
</evidence>
<feature type="domain" description="SH2" evidence="5">
    <location>
        <begin position="734"/>
        <end position="829"/>
    </location>
</feature>
<dbReference type="PROSITE" id="PS01179">
    <property type="entry name" value="PID"/>
    <property type="match status" value="1"/>
</dbReference>
<feature type="compositionally biased region" description="Pro residues" evidence="3">
    <location>
        <begin position="186"/>
        <end position="197"/>
    </location>
</feature>
<evidence type="ECO:0008006" key="8">
    <source>
        <dbReference type="Google" id="ProtNLM"/>
    </source>
</evidence>
<feature type="compositionally biased region" description="Polar residues" evidence="3">
    <location>
        <begin position="423"/>
        <end position="447"/>
    </location>
</feature>
<dbReference type="InterPro" id="IPR011993">
    <property type="entry name" value="PH-like_dom_sf"/>
</dbReference>